<keyword evidence="1" id="KW-1133">Transmembrane helix</keyword>
<keyword evidence="1" id="KW-0472">Membrane</keyword>
<evidence type="ECO:0000313" key="3">
    <source>
        <dbReference type="Proteomes" id="UP000002066"/>
    </source>
</evidence>
<sequence>MAGFLLFVAAVLSIVGAVSEREVFTEVSWIVWALGILLLLKWFVRHRKYGTPERLMASVAAGDPRALRSLAMIAKIGNDYDEAERLLRIGVDGGDVESMWEMGRLVEHRDGLEASEPWFRMAAERGHFVAKRFFRPGSALNRDGENPL</sequence>
<reference evidence="2 3" key="1">
    <citation type="submission" date="2011-01" db="EMBL/GenBank/DDBJ databases">
        <title>Complete sequence of chromosome of Streptomyces flavogriseus ATCC 33331.</title>
        <authorList>
            <consortium name="US DOE Joint Genome Institute"/>
            <person name="Lucas S."/>
            <person name="Copeland A."/>
            <person name="Lapidus A."/>
            <person name="Cheng J.-F."/>
            <person name="Goodwin L."/>
            <person name="Pitluck S."/>
            <person name="Davenport K."/>
            <person name="Detter J.C."/>
            <person name="Han C."/>
            <person name="Tapia R."/>
            <person name="Land M."/>
            <person name="Hauser L."/>
            <person name="Kyrpides N."/>
            <person name="Ivanova N."/>
            <person name="Ovchinnikova G."/>
            <person name="Pagani I."/>
            <person name="Brumm P."/>
            <person name="Mead D."/>
            <person name="Woyke T."/>
        </authorList>
    </citation>
    <scope>NUCLEOTIDE SEQUENCE [LARGE SCALE GENOMIC DNA]</scope>
    <source>
        <strain evidence="3">ATCC 33331 / IAF-45CD</strain>
    </source>
</reference>
<dbReference type="Proteomes" id="UP000002066">
    <property type="component" value="Chromosome"/>
</dbReference>
<accession>A0A8D3WCR7</accession>
<dbReference type="OrthoDB" id="4350430at2"/>
<dbReference type="SUPFAM" id="SSF81901">
    <property type="entry name" value="HCP-like"/>
    <property type="match status" value="1"/>
</dbReference>
<protein>
    <recommendedName>
        <fullName evidence="4">Sel1 repeat family protein</fullName>
    </recommendedName>
</protein>
<dbReference type="KEGG" id="sfa:Sfla_0762"/>
<proteinExistence type="predicted"/>
<dbReference type="AlphaFoldDB" id="A0A8D3WCR7"/>
<feature type="transmembrane region" description="Helical" evidence="1">
    <location>
        <begin position="27"/>
        <end position="44"/>
    </location>
</feature>
<name>A0A8D3WCR7_STRFA</name>
<dbReference type="InterPro" id="IPR011990">
    <property type="entry name" value="TPR-like_helical_dom_sf"/>
</dbReference>
<evidence type="ECO:0008006" key="4">
    <source>
        <dbReference type="Google" id="ProtNLM"/>
    </source>
</evidence>
<gene>
    <name evidence="2" type="ordered locus">Sfla_0762</name>
</gene>
<evidence type="ECO:0000256" key="1">
    <source>
        <dbReference type="SAM" id="Phobius"/>
    </source>
</evidence>
<evidence type="ECO:0000313" key="2">
    <source>
        <dbReference type="EMBL" id="ADW02224.1"/>
    </source>
</evidence>
<dbReference type="EMBL" id="CP002475">
    <property type="protein sequence ID" value="ADW02224.1"/>
    <property type="molecule type" value="Genomic_DNA"/>
</dbReference>
<organism evidence="2 3">
    <name type="scientific">Streptomyces pratensis (strain ATCC 33331 / IAF-45CD)</name>
    <dbReference type="NCBI Taxonomy" id="591167"/>
    <lineage>
        <taxon>Bacteria</taxon>
        <taxon>Bacillati</taxon>
        <taxon>Actinomycetota</taxon>
        <taxon>Actinomycetes</taxon>
        <taxon>Kitasatosporales</taxon>
        <taxon>Streptomycetaceae</taxon>
        <taxon>Streptomyces</taxon>
    </lineage>
</organism>
<dbReference type="Gene3D" id="1.25.40.10">
    <property type="entry name" value="Tetratricopeptide repeat domain"/>
    <property type="match status" value="1"/>
</dbReference>
<keyword evidence="1" id="KW-0812">Transmembrane</keyword>